<reference evidence="1" key="1">
    <citation type="submission" date="2013-12" db="EMBL/GenBank/DDBJ databases">
        <authorList>
            <person name="Genoscope - CEA"/>
        </authorList>
    </citation>
    <scope>NUCLEOTIDE SEQUENCE</scope>
    <source>
        <strain evidence="1">CBS 1993</strain>
    </source>
</reference>
<keyword evidence="2" id="KW-1185">Reference proteome</keyword>
<dbReference type="EMBL" id="HG793130">
    <property type="protein sequence ID" value="CDK29106.1"/>
    <property type="molecule type" value="Genomic_DNA"/>
</dbReference>
<evidence type="ECO:0000313" key="2">
    <source>
        <dbReference type="Proteomes" id="UP000019384"/>
    </source>
</evidence>
<dbReference type="AlphaFoldDB" id="W6MQZ1"/>
<dbReference type="GeneID" id="34522483"/>
<protein>
    <submittedName>
        <fullName evidence="1">Uncharacterized protein</fullName>
    </submittedName>
</protein>
<name>W6MQZ1_9ASCO</name>
<reference evidence="1" key="2">
    <citation type="submission" date="2014-02" db="EMBL/GenBank/DDBJ databases">
        <title>Complete DNA sequence of /Kuraishia capsulata/ illustrates novel genomic features among budding yeasts (/Saccharomycotina/).</title>
        <authorList>
            <person name="Morales L."/>
            <person name="Noel B."/>
            <person name="Porcel B."/>
            <person name="Marcet-Houben M."/>
            <person name="Hullo M-F."/>
            <person name="Sacerdot C."/>
            <person name="Tekaia F."/>
            <person name="Leh-Louis V."/>
            <person name="Despons L."/>
            <person name="Khanna V."/>
            <person name="Aury J-M."/>
            <person name="Barbe V."/>
            <person name="Couloux A."/>
            <person name="Labadie K."/>
            <person name="Pelletier E."/>
            <person name="Souciet J-L."/>
            <person name="Boekhout T."/>
            <person name="Gabaldon T."/>
            <person name="Wincker P."/>
            <person name="Dujon B."/>
        </authorList>
    </citation>
    <scope>NUCLEOTIDE SEQUENCE</scope>
    <source>
        <strain evidence="1">CBS 1993</strain>
    </source>
</reference>
<dbReference type="HOGENOM" id="CLU_2292124_0_0_1"/>
<gene>
    <name evidence="1" type="ORF">KUCA_T00005093001</name>
</gene>
<sequence length="101" mass="11546">MPNSRWRIFFLDHHWFDVSSLGWKNSVSHNCHSSFLSSTNRPQPLLLSNAIVSQYRAHPPPNATTPVTSMGLIHENKHFPEKSTPSINSKLSFSILVFFIQ</sequence>
<organism evidence="1 2">
    <name type="scientific">Kuraishia capsulata CBS 1993</name>
    <dbReference type="NCBI Taxonomy" id="1382522"/>
    <lineage>
        <taxon>Eukaryota</taxon>
        <taxon>Fungi</taxon>
        <taxon>Dikarya</taxon>
        <taxon>Ascomycota</taxon>
        <taxon>Saccharomycotina</taxon>
        <taxon>Pichiomycetes</taxon>
        <taxon>Pichiales</taxon>
        <taxon>Pichiaceae</taxon>
        <taxon>Kuraishia</taxon>
    </lineage>
</organism>
<dbReference type="Proteomes" id="UP000019384">
    <property type="component" value="Unassembled WGS sequence"/>
</dbReference>
<proteinExistence type="predicted"/>
<evidence type="ECO:0000313" key="1">
    <source>
        <dbReference type="EMBL" id="CDK29106.1"/>
    </source>
</evidence>
<accession>W6MQZ1</accession>
<dbReference type="RefSeq" id="XP_022461095.1">
    <property type="nucleotide sequence ID" value="XM_022606244.1"/>
</dbReference>